<evidence type="ECO:0000256" key="7">
    <source>
        <dbReference type="SAM" id="SignalP"/>
    </source>
</evidence>
<dbReference type="PANTHER" id="PTHR43649">
    <property type="entry name" value="ARABINOSE-BINDING PROTEIN-RELATED"/>
    <property type="match status" value="1"/>
</dbReference>
<feature type="chain" id="PRO_5038348894" evidence="7">
    <location>
        <begin position="22"/>
        <end position="553"/>
    </location>
</feature>
<keyword evidence="5" id="KW-0449">Lipoprotein</keyword>
<reference evidence="8 9" key="1">
    <citation type="submission" date="2020-06" db="EMBL/GenBank/DDBJ databases">
        <title>Reclassification of Facklamia ignava, Facklamia soureckii and Facklami tabacinasalis as Falseniella iganva gen. nov., comb. nov., Hutsoniella ignava gen. nov., comb. nov., and Ruoffia tabacinasalis gen. nov., comb. nov and description of Ruoffia haltotolerans sp. nov., isolated from hypersaline Inland Sea of Qatar.</title>
        <authorList>
            <person name="Fotedar R."/>
            <person name="Sankaranarayanan K."/>
            <person name="Lawson P."/>
            <person name="Caldwell M."/>
            <person name="Zeyara A."/>
            <person name="Al Malki A."/>
            <person name="Ali M."/>
        </authorList>
    </citation>
    <scope>NUCLEOTIDE SEQUENCE [LARGE SCALE GENOMIC DNA]</scope>
    <source>
        <strain evidence="8 9">INB8</strain>
    </source>
</reference>
<keyword evidence="3" id="KW-0472">Membrane</keyword>
<dbReference type="InterPro" id="IPR050490">
    <property type="entry name" value="Bact_solute-bd_prot1"/>
</dbReference>
<dbReference type="PROSITE" id="PS51257">
    <property type="entry name" value="PROKAR_LIPOPROTEIN"/>
    <property type="match status" value="1"/>
</dbReference>
<keyword evidence="4" id="KW-0564">Palmitate</keyword>
<keyword evidence="2 7" id="KW-0732">Signal</keyword>
<dbReference type="Gene3D" id="3.40.190.10">
    <property type="entry name" value="Periplasmic binding protein-like II"/>
    <property type="match status" value="2"/>
</dbReference>
<name>A0A839A6W7_9LACT</name>
<organism evidence="8 9">
    <name type="scientific">Ruoffia halotolerans</name>
    <dbReference type="NCBI Taxonomy" id="2748684"/>
    <lineage>
        <taxon>Bacteria</taxon>
        <taxon>Bacillati</taxon>
        <taxon>Bacillota</taxon>
        <taxon>Bacilli</taxon>
        <taxon>Lactobacillales</taxon>
        <taxon>Aerococcaceae</taxon>
        <taxon>Ruoffia</taxon>
    </lineage>
</organism>
<dbReference type="InterPro" id="IPR006059">
    <property type="entry name" value="SBP"/>
</dbReference>
<evidence type="ECO:0000256" key="4">
    <source>
        <dbReference type="ARBA" id="ARBA00023139"/>
    </source>
</evidence>
<dbReference type="EMBL" id="JACAOA010000033">
    <property type="protein sequence ID" value="MBA5730036.1"/>
    <property type="molecule type" value="Genomic_DNA"/>
</dbReference>
<accession>A0A839A6W7</accession>
<protein>
    <submittedName>
        <fullName evidence="8">Extracellular solute-binding protein</fullName>
    </submittedName>
</protein>
<feature type="signal peptide" evidence="7">
    <location>
        <begin position="1"/>
        <end position="21"/>
    </location>
</feature>
<evidence type="ECO:0000313" key="9">
    <source>
        <dbReference type="Proteomes" id="UP000571018"/>
    </source>
</evidence>
<feature type="compositionally biased region" description="Low complexity" evidence="6">
    <location>
        <begin position="31"/>
        <end position="45"/>
    </location>
</feature>
<sequence>MKKIKKMSLLLISAMALVACNSETEVDDTSSSEPVEQSETTQEAAETEVAVNKEGFPIVDQQITLDILAPGVGQAEWEDMPVMQNYTELTNIAFNYTTPPQSDFATRLNLAFASGELPDLIYAGGPNSLNAAGEVDYGSQGLLIPLENMLEEYAPNFYQLLEENPAIRQSITTTDGHIYALPNVVQSDTASWIMGPVWYNGEWLDNLDVEAIPETVDEFYELMIRFRDEDPNDNGQQDEIPISDVSMNGLRGWFMPAFGIKGWGIEEHDGQARYTFATDNFRAYLEYMNKLYQEGLLDRETFSQSGEQKQAKGQNNQIGVFQDWFSYFTTGQSEEEALNNPMFGPLTSEWQQEPVMPMDPGIKRGSFAITKENPYPEATLRWVDYFYSPEGYEYISYGPEGYLWEWDEGGEEAGNKVYNEEVDEENREQYRGTLTPAYGITIPALTVELDPIGGSRSEFTDFIKEETDEKIVQHGEHIFPLVYLTAQEQEEVNTIKVDLETYIVESEAAFITGNREINDGTWAEYIETLEKIGVRRIEEIHQAAYDRWVEAGE</sequence>
<dbReference type="PANTHER" id="PTHR43649:SF33">
    <property type="entry name" value="POLYGALACTURONAN_RHAMNOGALACTURONAN-BINDING PROTEIN YTCQ"/>
    <property type="match status" value="1"/>
</dbReference>
<comment type="caution">
    <text evidence="8">The sequence shown here is derived from an EMBL/GenBank/DDBJ whole genome shotgun (WGS) entry which is preliminary data.</text>
</comment>
<evidence type="ECO:0000256" key="6">
    <source>
        <dbReference type="SAM" id="MobiDB-lite"/>
    </source>
</evidence>
<feature type="region of interest" description="Disordered" evidence="6">
    <location>
        <begin position="24"/>
        <end position="45"/>
    </location>
</feature>
<keyword evidence="9" id="KW-1185">Reference proteome</keyword>
<dbReference type="AlphaFoldDB" id="A0A839A6W7"/>
<evidence type="ECO:0000313" key="8">
    <source>
        <dbReference type="EMBL" id="MBA5730036.1"/>
    </source>
</evidence>
<proteinExistence type="predicted"/>
<dbReference type="Pfam" id="PF01547">
    <property type="entry name" value="SBP_bac_1"/>
    <property type="match status" value="1"/>
</dbReference>
<evidence type="ECO:0000256" key="1">
    <source>
        <dbReference type="ARBA" id="ARBA00022475"/>
    </source>
</evidence>
<evidence type="ECO:0000256" key="2">
    <source>
        <dbReference type="ARBA" id="ARBA00022729"/>
    </source>
</evidence>
<dbReference type="SUPFAM" id="SSF53850">
    <property type="entry name" value="Periplasmic binding protein-like II"/>
    <property type="match status" value="1"/>
</dbReference>
<keyword evidence="1" id="KW-1003">Cell membrane</keyword>
<dbReference type="Proteomes" id="UP000571018">
    <property type="component" value="Unassembled WGS sequence"/>
</dbReference>
<evidence type="ECO:0000256" key="5">
    <source>
        <dbReference type="ARBA" id="ARBA00023288"/>
    </source>
</evidence>
<gene>
    <name evidence="8" type="ORF">HW423_09595</name>
</gene>
<evidence type="ECO:0000256" key="3">
    <source>
        <dbReference type="ARBA" id="ARBA00023136"/>
    </source>
</evidence>